<evidence type="ECO:0000256" key="2">
    <source>
        <dbReference type="ARBA" id="ARBA00022771"/>
    </source>
</evidence>
<dbReference type="PANTHER" id="PTHR33680:SF1">
    <property type="entry name" value="OS05G0489500 PROTEIN"/>
    <property type="match status" value="1"/>
</dbReference>
<keyword evidence="3" id="KW-0862">Zinc</keyword>
<dbReference type="PROSITE" id="PS51999">
    <property type="entry name" value="ZF_GRF"/>
    <property type="match status" value="2"/>
</dbReference>
<evidence type="ECO:0000256" key="4">
    <source>
        <dbReference type="PROSITE-ProRule" id="PRU01343"/>
    </source>
</evidence>
<dbReference type="AlphaFoldDB" id="A0AAW2MEL5"/>
<feature type="compositionally biased region" description="Polar residues" evidence="6">
    <location>
        <begin position="155"/>
        <end position="165"/>
    </location>
</feature>
<feature type="region of interest" description="Disordered" evidence="6">
    <location>
        <begin position="146"/>
        <end position="212"/>
    </location>
</feature>
<dbReference type="PANTHER" id="PTHR33680">
    <property type="entry name" value="OS07G0190500 PROTEIN"/>
    <property type="match status" value="1"/>
</dbReference>
<dbReference type="EMBL" id="JACGWJ010000022">
    <property type="protein sequence ID" value="KAL0329939.1"/>
    <property type="molecule type" value="Genomic_DNA"/>
</dbReference>
<proteinExistence type="predicted"/>
<evidence type="ECO:0000259" key="7">
    <source>
        <dbReference type="PROSITE" id="PS51999"/>
    </source>
</evidence>
<reference evidence="8" key="1">
    <citation type="submission" date="2020-06" db="EMBL/GenBank/DDBJ databases">
        <authorList>
            <person name="Li T."/>
            <person name="Hu X."/>
            <person name="Zhang T."/>
            <person name="Song X."/>
            <person name="Zhang H."/>
            <person name="Dai N."/>
            <person name="Sheng W."/>
            <person name="Hou X."/>
            <person name="Wei L."/>
        </authorList>
    </citation>
    <scope>NUCLEOTIDE SEQUENCE</scope>
    <source>
        <strain evidence="8">G02</strain>
        <tissue evidence="8">Leaf</tissue>
    </source>
</reference>
<keyword evidence="5" id="KW-0175">Coiled coil</keyword>
<feature type="region of interest" description="Disordered" evidence="6">
    <location>
        <begin position="248"/>
        <end position="267"/>
    </location>
</feature>
<feature type="compositionally biased region" description="Low complexity" evidence="6">
    <location>
        <begin position="192"/>
        <end position="212"/>
    </location>
</feature>
<feature type="coiled-coil region" evidence="5">
    <location>
        <begin position="548"/>
        <end position="575"/>
    </location>
</feature>
<organism evidence="8">
    <name type="scientific">Sesamum radiatum</name>
    <name type="common">Black benniseed</name>
    <dbReference type="NCBI Taxonomy" id="300843"/>
    <lineage>
        <taxon>Eukaryota</taxon>
        <taxon>Viridiplantae</taxon>
        <taxon>Streptophyta</taxon>
        <taxon>Embryophyta</taxon>
        <taxon>Tracheophyta</taxon>
        <taxon>Spermatophyta</taxon>
        <taxon>Magnoliopsida</taxon>
        <taxon>eudicotyledons</taxon>
        <taxon>Gunneridae</taxon>
        <taxon>Pentapetalae</taxon>
        <taxon>asterids</taxon>
        <taxon>lamiids</taxon>
        <taxon>Lamiales</taxon>
        <taxon>Pedaliaceae</taxon>
        <taxon>Sesamum</taxon>
    </lineage>
</organism>
<feature type="domain" description="GRF-type" evidence="7">
    <location>
        <begin position="98"/>
        <end position="142"/>
    </location>
</feature>
<keyword evidence="2 4" id="KW-0863">Zinc-finger</keyword>
<gene>
    <name evidence="8" type="ORF">Sradi_4980600</name>
</gene>
<evidence type="ECO:0000256" key="5">
    <source>
        <dbReference type="SAM" id="Coils"/>
    </source>
</evidence>
<sequence length="613" mass="68176">MKGLWSQHFPPADSPPQLARYERCLICPSCNVSTCRLLTSSTTGNPGRQFYTCPAGMSVPLILDLCFICQFLFELILHKFFKWADEVKPDELINVPYCGGCMAGVCRVRRETRGPNAGRILFMCRVKEGEGSCGYRVWQDELETSADGQADESRTSCQSSLTNCDDTPPVNDDLAEGSRENDLESTVILSHTGPTTTTNCNNNDPATTTDCNDSGPATMGNCNYTSLVDDESPVIDNLRDLECVGVASETTNESSRRPPKRSRYGDLKAPGSSISAHSLMLSLAVNSVPIKPCWMVAAIHKNLSAQLKGWWGRLVFHPMPCLKMTHLPRPFTCCVTSPLDSTFVVQDKGPVTSGASAIPTMNLPRIASCSKSLFTPCHNAQLSGIKPFCVSLDSPSCSEPLCDTRFQNVMSKSISEAFGQAAEHLQNELLTHLETMDVKDHEAMSQAAEATFAALDRLLFDHQDFKARANELIHCAMLLANIEESMPRNNSYQKLVDQCSRERMRLDEINSFHAKAVDTMTDDKKRLKVLQEEISSTMDWLFQIEAELSSFEVEMLKMEHELDEISKNKEVLEGKYLIASKALEESQKLRELKEAEWNAAKTAYDRARMLLRG</sequence>
<keyword evidence="1" id="KW-0479">Metal-binding</keyword>
<reference evidence="8" key="2">
    <citation type="journal article" date="2024" name="Plant">
        <title>Genomic evolution and insights into agronomic trait innovations of Sesamum species.</title>
        <authorList>
            <person name="Miao H."/>
            <person name="Wang L."/>
            <person name="Qu L."/>
            <person name="Liu H."/>
            <person name="Sun Y."/>
            <person name="Le M."/>
            <person name="Wang Q."/>
            <person name="Wei S."/>
            <person name="Zheng Y."/>
            <person name="Lin W."/>
            <person name="Duan Y."/>
            <person name="Cao H."/>
            <person name="Xiong S."/>
            <person name="Wang X."/>
            <person name="Wei L."/>
            <person name="Li C."/>
            <person name="Ma Q."/>
            <person name="Ju M."/>
            <person name="Zhao R."/>
            <person name="Li G."/>
            <person name="Mu C."/>
            <person name="Tian Q."/>
            <person name="Mei H."/>
            <person name="Zhang T."/>
            <person name="Gao T."/>
            <person name="Zhang H."/>
        </authorList>
    </citation>
    <scope>NUCLEOTIDE SEQUENCE</scope>
    <source>
        <strain evidence="8">G02</strain>
    </source>
</reference>
<name>A0AAW2MEL5_SESRA</name>
<evidence type="ECO:0000256" key="3">
    <source>
        <dbReference type="ARBA" id="ARBA00022833"/>
    </source>
</evidence>
<comment type="caution">
    <text evidence="8">The sequence shown here is derived from an EMBL/GenBank/DDBJ whole genome shotgun (WGS) entry which is preliminary data.</text>
</comment>
<accession>A0AAW2MEL5</accession>
<evidence type="ECO:0000256" key="6">
    <source>
        <dbReference type="SAM" id="MobiDB-lite"/>
    </source>
</evidence>
<protein>
    <recommendedName>
        <fullName evidence="7">GRF-type domain-containing protein</fullName>
    </recommendedName>
</protein>
<dbReference type="InterPro" id="IPR010666">
    <property type="entry name" value="Znf_GRF"/>
</dbReference>
<evidence type="ECO:0000313" key="8">
    <source>
        <dbReference type="EMBL" id="KAL0329939.1"/>
    </source>
</evidence>
<evidence type="ECO:0000256" key="1">
    <source>
        <dbReference type="ARBA" id="ARBA00022723"/>
    </source>
</evidence>
<dbReference type="GO" id="GO:0008270">
    <property type="term" value="F:zinc ion binding"/>
    <property type="evidence" value="ECO:0007669"/>
    <property type="project" value="UniProtKB-KW"/>
</dbReference>
<feature type="domain" description="GRF-type" evidence="7">
    <location>
        <begin position="27"/>
        <end position="87"/>
    </location>
</feature>